<feature type="signal peptide" evidence="2">
    <location>
        <begin position="1"/>
        <end position="20"/>
    </location>
</feature>
<comment type="caution">
    <text evidence="3">The sequence shown here is derived from an EMBL/GenBank/DDBJ whole genome shotgun (WGS) entry which is preliminary data.</text>
</comment>
<evidence type="ECO:0000313" key="4">
    <source>
        <dbReference type="Proteomes" id="UP001150924"/>
    </source>
</evidence>
<gene>
    <name evidence="3" type="ORF">OV079_30755</name>
</gene>
<name>A0A9X3J0B3_9BACT</name>
<organism evidence="3 4">
    <name type="scientific">Nannocystis pusilla</name>
    <dbReference type="NCBI Taxonomy" id="889268"/>
    <lineage>
        <taxon>Bacteria</taxon>
        <taxon>Pseudomonadati</taxon>
        <taxon>Myxococcota</taxon>
        <taxon>Polyangia</taxon>
        <taxon>Nannocystales</taxon>
        <taxon>Nannocystaceae</taxon>
        <taxon>Nannocystis</taxon>
    </lineage>
</organism>
<protein>
    <submittedName>
        <fullName evidence="3">Uncharacterized protein</fullName>
    </submittedName>
</protein>
<evidence type="ECO:0000313" key="3">
    <source>
        <dbReference type="EMBL" id="MCY1009865.1"/>
    </source>
</evidence>
<dbReference type="PROSITE" id="PS51257">
    <property type="entry name" value="PROKAR_LIPOPROTEIN"/>
    <property type="match status" value="1"/>
</dbReference>
<feature type="chain" id="PRO_5040738996" evidence="2">
    <location>
        <begin position="21"/>
        <end position="255"/>
    </location>
</feature>
<keyword evidence="2" id="KW-0732">Signal</keyword>
<proteinExistence type="predicted"/>
<dbReference type="Proteomes" id="UP001150924">
    <property type="component" value="Unassembled WGS sequence"/>
</dbReference>
<reference evidence="3" key="1">
    <citation type="submission" date="2022-11" db="EMBL/GenBank/DDBJ databases">
        <title>Minimal conservation of predation-associated metabolite biosynthetic gene clusters underscores biosynthetic potential of Myxococcota including descriptions for ten novel species: Archangium lansinium sp. nov., Myxococcus landrumus sp. nov., Nannocystis bai.</title>
        <authorList>
            <person name="Ahearne A."/>
            <person name="Stevens C."/>
            <person name="Phillips K."/>
        </authorList>
    </citation>
    <scope>NUCLEOTIDE SEQUENCE</scope>
    <source>
        <strain evidence="3">Na p29</strain>
    </source>
</reference>
<accession>A0A9X3J0B3</accession>
<dbReference type="RefSeq" id="WP_267772591.1">
    <property type="nucleotide sequence ID" value="NZ_JAPNKE010000002.1"/>
</dbReference>
<dbReference type="EMBL" id="JAPNKE010000002">
    <property type="protein sequence ID" value="MCY1009865.1"/>
    <property type="molecule type" value="Genomic_DNA"/>
</dbReference>
<evidence type="ECO:0000256" key="1">
    <source>
        <dbReference type="SAM" id="MobiDB-lite"/>
    </source>
</evidence>
<keyword evidence="4" id="KW-1185">Reference proteome</keyword>
<evidence type="ECO:0000256" key="2">
    <source>
        <dbReference type="SAM" id="SignalP"/>
    </source>
</evidence>
<dbReference type="AlphaFoldDB" id="A0A9X3J0B3"/>
<feature type="region of interest" description="Disordered" evidence="1">
    <location>
        <begin position="24"/>
        <end position="90"/>
    </location>
</feature>
<sequence length="255" mass="26235">MRKAAWIFISPLILGLVACGDSGNTTTESTTDGTTQPATTDATTDTTTDGTTTTTTGTDTENPTTGPGTTTTTSPTTTTSTTDDTTTDTTTNGGELTCEAYCGIYLDACTDFAEYDNMQACLDQCGQWPVGTPADTAGDTLGCRLYHVTVASTVDANEHCPHASPNGAGVCVDAGAPTCDDYCTDYFANCTADLNLYNDEADCLDQCSHWYPGTSADTAGDTVGCRLYHAGVAATDDETHCPHAGPGGAGVCVIQ</sequence>